<sequence length="313" mass="33433">MGGYKEAKLPIRAEVIRSRSAGNEEVEINGIKILRDYLSQHPPTAPQLRCNSASSSGQQKSVARPQSGIPAKRCSACSNVGDGVIACTQIGCRLSLCVPYGSNQAAACIEPPSGVSMTDFMNTFMCPACYKSRSAIAPYRLTSQGLAPLAEKCAVDHLVAVFLYLDDLRARDQVFATLRHDMGMYHKGLITYSAKLTIANTRPDHQEQGFAGLAKQIAGARGAATPFVLFISTHSDPDGLLTINIPRTIAAELGYRDMDGIAIPAGVLLYRFLGKLWNALPVGTGLRGLFLIVCGAAITNATQFGLISRLVTG</sequence>
<evidence type="ECO:0000256" key="1">
    <source>
        <dbReference type="SAM" id="MobiDB-lite"/>
    </source>
</evidence>
<dbReference type="OrthoDB" id="2746790at2759"/>
<evidence type="ECO:0000313" key="2">
    <source>
        <dbReference type="EMBL" id="EIW51118.1"/>
    </source>
</evidence>
<dbReference type="GeneID" id="19417579"/>
<dbReference type="AlphaFoldDB" id="R7S5Z6"/>
<accession>R7S5Z6</accession>
<dbReference type="Proteomes" id="UP000054317">
    <property type="component" value="Unassembled WGS sequence"/>
</dbReference>
<gene>
    <name evidence="2" type="ORF">TRAVEDRAFT_54879</name>
</gene>
<dbReference type="EMBL" id="JH712047">
    <property type="protein sequence ID" value="EIW51118.1"/>
    <property type="molecule type" value="Genomic_DNA"/>
</dbReference>
<proteinExistence type="predicted"/>
<feature type="region of interest" description="Disordered" evidence="1">
    <location>
        <begin position="45"/>
        <end position="64"/>
    </location>
</feature>
<reference evidence="3" key="1">
    <citation type="journal article" date="2012" name="Science">
        <title>The Paleozoic origin of enzymatic lignin decomposition reconstructed from 31 fungal genomes.</title>
        <authorList>
            <person name="Floudas D."/>
            <person name="Binder M."/>
            <person name="Riley R."/>
            <person name="Barry K."/>
            <person name="Blanchette R.A."/>
            <person name="Henrissat B."/>
            <person name="Martinez A.T."/>
            <person name="Otillar R."/>
            <person name="Spatafora J.W."/>
            <person name="Yadav J.S."/>
            <person name="Aerts A."/>
            <person name="Benoit I."/>
            <person name="Boyd A."/>
            <person name="Carlson A."/>
            <person name="Copeland A."/>
            <person name="Coutinho P.M."/>
            <person name="de Vries R.P."/>
            <person name="Ferreira P."/>
            <person name="Findley K."/>
            <person name="Foster B."/>
            <person name="Gaskell J."/>
            <person name="Glotzer D."/>
            <person name="Gorecki P."/>
            <person name="Heitman J."/>
            <person name="Hesse C."/>
            <person name="Hori C."/>
            <person name="Igarashi K."/>
            <person name="Jurgens J.A."/>
            <person name="Kallen N."/>
            <person name="Kersten P."/>
            <person name="Kohler A."/>
            <person name="Kuees U."/>
            <person name="Kumar T.K.A."/>
            <person name="Kuo A."/>
            <person name="LaButti K."/>
            <person name="Larrondo L.F."/>
            <person name="Lindquist E."/>
            <person name="Ling A."/>
            <person name="Lombard V."/>
            <person name="Lucas S."/>
            <person name="Lundell T."/>
            <person name="Martin R."/>
            <person name="McLaughlin D.J."/>
            <person name="Morgenstern I."/>
            <person name="Morin E."/>
            <person name="Murat C."/>
            <person name="Nagy L.G."/>
            <person name="Nolan M."/>
            <person name="Ohm R.A."/>
            <person name="Patyshakuliyeva A."/>
            <person name="Rokas A."/>
            <person name="Ruiz-Duenas F.J."/>
            <person name="Sabat G."/>
            <person name="Salamov A."/>
            <person name="Samejima M."/>
            <person name="Schmutz J."/>
            <person name="Slot J.C."/>
            <person name="St John F."/>
            <person name="Stenlid J."/>
            <person name="Sun H."/>
            <person name="Sun S."/>
            <person name="Syed K."/>
            <person name="Tsang A."/>
            <person name="Wiebenga A."/>
            <person name="Young D."/>
            <person name="Pisabarro A."/>
            <person name="Eastwood D.C."/>
            <person name="Martin F."/>
            <person name="Cullen D."/>
            <person name="Grigoriev I.V."/>
            <person name="Hibbett D.S."/>
        </authorList>
    </citation>
    <scope>NUCLEOTIDE SEQUENCE [LARGE SCALE GENOMIC DNA]</scope>
    <source>
        <strain evidence="3">FP-101664</strain>
    </source>
</reference>
<name>R7S5Z6_TRAVS</name>
<keyword evidence="3" id="KW-1185">Reference proteome</keyword>
<dbReference type="RefSeq" id="XP_008045996.1">
    <property type="nucleotide sequence ID" value="XM_008047805.1"/>
</dbReference>
<evidence type="ECO:0000313" key="3">
    <source>
        <dbReference type="Proteomes" id="UP000054317"/>
    </source>
</evidence>
<organism evidence="2 3">
    <name type="scientific">Trametes versicolor (strain FP-101664)</name>
    <name type="common">White-rot fungus</name>
    <name type="synonym">Coriolus versicolor</name>
    <dbReference type="NCBI Taxonomy" id="717944"/>
    <lineage>
        <taxon>Eukaryota</taxon>
        <taxon>Fungi</taxon>
        <taxon>Dikarya</taxon>
        <taxon>Basidiomycota</taxon>
        <taxon>Agaricomycotina</taxon>
        <taxon>Agaricomycetes</taxon>
        <taxon>Polyporales</taxon>
        <taxon>Polyporaceae</taxon>
        <taxon>Trametes</taxon>
    </lineage>
</organism>
<feature type="compositionally biased region" description="Polar residues" evidence="1">
    <location>
        <begin position="49"/>
        <end position="61"/>
    </location>
</feature>
<protein>
    <submittedName>
        <fullName evidence="2">Uncharacterized protein</fullName>
    </submittedName>
</protein>
<dbReference type="KEGG" id="tvs:TRAVEDRAFT_54879"/>